<evidence type="ECO:0000313" key="2">
    <source>
        <dbReference type="Proteomes" id="UP000603141"/>
    </source>
</evidence>
<accession>A0A934SEN7</accession>
<comment type="caution">
    <text evidence="1">The sequence shown here is derived from an EMBL/GenBank/DDBJ whole genome shotgun (WGS) entry which is preliminary data.</text>
</comment>
<dbReference type="AlphaFoldDB" id="A0A934SEN7"/>
<name>A0A934SEN7_9BACT</name>
<dbReference type="EMBL" id="JAENIJ010000055">
    <property type="protein sequence ID" value="MBK1884514.1"/>
    <property type="molecule type" value="Genomic_DNA"/>
</dbReference>
<protein>
    <submittedName>
        <fullName evidence="1">Uncharacterized protein</fullName>
    </submittedName>
</protein>
<dbReference type="RefSeq" id="WP_200273777.1">
    <property type="nucleotide sequence ID" value="NZ_JAENIJ010000055.1"/>
</dbReference>
<gene>
    <name evidence="1" type="ORF">JIN85_19010</name>
</gene>
<reference evidence="1" key="1">
    <citation type="submission" date="2021-01" db="EMBL/GenBank/DDBJ databases">
        <title>Modified the classification status of verrucomicrobia.</title>
        <authorList>
            <person name="Feng X."/>
        </authorList>
    </citation>
    <scope>NUCLEOTIDE SEQUENCE</scope>
    <source>
        <strain evidence="1">KCTC 22041</strain>
    </source>
</reference>
<sequence length="124" mass="14107">MIALPSIPELRRITNSLATLDLIICPEWEDRYYSFDSRWSDTEEMASMRNGCGDDWFVLLGASGFAGIKGLAHEYPSARDAELVRRIRAALPRELAEFATEPAFHWDSTSFCYWHLAGDASWSE</sequence>
<dbReference type="Proteomes" id="UP000603141">
    <property type="component" value="Unassembled WGS sequence"/>
</dbReference>
<proteinExistence type="predicted"/>
<evidence type="ECO:0000313" key="1">
    <source>
        <dbReference type="EMBL" id="MBK1884514.1"/>
    </source>
</evidence>
<keyword evidence="2" id="KW-1185">Reference proteome</keyword>
<organism evidence="1 2">
    <name type="scientific">Luteolibacter pohnpeiensis</name>
    <dbReference type="NCBI Taxonomy" id="454153"/>
    <lineage>
        <taxon>Bacteria</taxon>
        <taxon>Pseudomonadati</taxon>
        <taxon>Verrucomicrobiota</taxon>
        <taxon>Verrucomicrobiia</taxon>
        <taxon>Verrucomicrobiales</taxon>
        <taxon>Verrucomicrobiaceae</taxon>
        <taxon>Luteolibacter</taxon>
    </lineage>
</organism>